<comment type="similarity">
    <text evidence="1 2">Belongs to the universal stress protein A family.</text>
</comment>
<dbReference type="Pfam" id="PF00582">
    <property type="entry name" value="Usp"/>
    <property type="match status" value="1"/>
</dbReference>
<keyword evidence="5" id="KW-1185">Reference proteome</keyword>
<dbReference type="RefSeq" id="WP_023388001.1">
    <property type="nucleotide sequence ID" value="NZ_AXUN02000235.1"/>
</dbReference>
<sequence length="141" mass="15171">MFRKILVATDGSEYSRHAFSAAVEMAKGFGSEIELLHVIMKHPHIMASEVSAGVDMTSMEYEAHSKTAMEDTMKGIDVGEIKVETKIVHGYPSQEVVEEAKKGADLIVMGTKGHGPWAGAIMGSVTQRVVSNAPCPVLVVK</sequence>
<dbReference type="CDD" id="cd00293">
    <property type="entry name" value="USP-like"/>
    <property type="match status" value="1"/>
</dbReference>
<feature type="domain" description="UspA" evidence="3">
    <location>
        <begin position="1"/>
        <end position="141"/>
    </location>
</feature>
<dbReference type="InterPro" id="IPR006015">
    <property type="entry name" value="Universal_stress_UspA"/>
</dbReference>
<comment type="caution">
    <text evidence="4">The sequence shown here is derived from an EMBL/GenBank/DDBJ whole genome shotgun (WGS) entry which is preliminary data.</text>
</comment>
<dbReference type="InterPro" id="IPR006016">
    <property type="entry name" value="UspA"/>
</dbReference>
<comment type="subcellular location">
    <subcellularLocation>
        <location evidence="2">Cytoplasm</location>
    </subcellularLocation>
</comment>
<gene>
    <name evidence="4" type="ORF">T472_0219610</name>
</gene>
<dbReference type="eggNOG" id="COG0589">
    <property type="taxonomic scope" value="Bacteria"/>
</dbReference>
<dbReference type="PANTHER" id="PTHR46268:SF6">
    <property type="entry name" value="UNIVERSAL STRESS PROTEIN UP12"/>
    <property type="match status" value="1"/>
</dbReference>
<name>V7I1R5_9CLOT</name>
<keyword evidence="2" id="KW-0963">Cytoplasm</keyword>
<dbReference type="SUPFAM" id="SSF52402">
    <property type="entry name" value="Adenine nucleotide alpha hydrolases-like"/>
    <property type="match status" value="1"/>
</dbReference>
<dbReference type="PRINTS" id="PR01438">
    <property type="entry name" value="UNVRSLSTRESS"/>
</dbReference>
<evidence type="ECO:0000256" key="2">
    <source>
        <dbReference type="PIRNR" id="PIRNR006276"/>
    </source>
</evidence>
<dbReference type="OrthoDB" id="9794782at2"/>
<dbReference type="InterPro" id="IPR014729">
    <property type="entry name" value="Rossmann-like_a/b/a_fold"/>
</dbReference>
<dbReference type="EMBL" id="AXUN02000235">
    <property type="protein sequence ID" value="ETA78967.1"/>
    <property type="molecule type" value="Genomic_DNA"/>
</dbReference>
<reference evidence="4 5" key="1">
    <citation type="journal article" date="2014" name="Genome Announc.">
        <title>Genome Sequence of Youngiibacter fragilis, the Type Strain of the Genus Youngiibacter.</title>
        <authorList>
            <person name="Wawrik C.B."/>
            <person name="Callaghan A.V."/>
            <person name="Stamps B.W."/>
            <person name="Wawrik B."/>
        </authorList>
    </citation>
    <scope>NUCLEOTIDE SEQUENCE [LARGE SCALE GENOMIC DNA]</scope>
    <source>
        <strain evidence="4 5">232.1</strain>
    </source>
</reference>
<evidence type="ECO:0000259" key="3">
    <source>
        <dbReference type="Pfam" id="PF00582"/>
    </source>
</evidence>
<dbReference type="STRING" id="994573.T472_0219610"/>
<evidence type="ECO:0000256" key="1">
    <source>
        <dbReference type="ARBA" id="ARBA00008791"/>
    </source>
</evidence>
<accession>V7I1R5</accession>
<dbReference type="GO" id="GO:0005737">
    <property type="term" value="C:cytoplasm"/>
    <property type="evidence" value="ECO:0007669"/>
    <property type="project" value="UniProtKB-SubCell"/>
</dbReference>
<dbReference type="AlphaFoldDB" id="V7I1R5"/>
<dbReference type="PIRSF" id="PIRSF006276">
    <property type="entry name" value="UspA"/>
    <property type="match status" value="1"/>
</dbReference>
<dbReference type="Gene3D" id="3.40.50.620">
    <property type="entry name" value="HUPs"/>
    <property type="match status" value="1"/>
</dbReference>
<evidence type="ECO:0000313" key="4">
    <source>
        <dbReference type="EMBL" id="ETA78967.1"/>
    </source>
</evidence>
<dbReference type="Proteomes" id="UP000017747">
    <property type="component" value="Unassembled WGS sequence"/>
</dbReference>
<dbReference type="PANTHER" id="PTHR46268">
    <property type="entry name" value="STRESS RESPONSE PROTEIN NHAX"/>
    <property type="match status" value="1"/>
</dbReference>
<protein>
    <recommendedName>
        <fullName evidence="2">Universal stress protein</fullName>
    </recommendedName>
</protein>
<proteinExistence type="inferred from homology"/>
<organism evidence="4 5">
    <name type="scientific">Youngiibacter fragilis 232.1</name>
    <dbReference type="NCBI Taxonomy" id="994573"/>
    <lineage>
        <taxon>Bacteria</taxon>
        <taxon>Bacillati</taxon>
        <taxon>Bacillota</taxon>
        <taxon>Clostridia</taxon>
        <taxon>Eubacteriales</taxon>
        <taxon>Clostridiaceae</taxon>
        <taxon>Youngiibacter</taxon>
    </lineage>
</organism>
<evidence type="ECO:0000313" key="5">
    <source>
        <dbReference type="Proteomes" id="UP000017747"/>
    </source>
</evidence>